<sequence length="158" mass="18101">MRKFYLVIIRNISLIQWIKSPRHKVSRTARDLERVSTRHPSVMNWAPCCAMVLRHSSKRLRKALPRSTIKAWHSSMVLSSNLPSVIKRENNSLPDTMAVIGFSVSLREVTVDWISDLSFALNSNLTFPFDSKQTKSEAQLIFCCRSESCCFNSNLIVN</sequence>
<proteinExistence type="predicted"/>
<dbReference type="VEuPathDB" id="VectorBase:CSON012814"/>
<evidence type="ECO:0000313" key="1">
    <source>
        <dbReference type="EMBL" id="SSX25859.1"/>
    </source>
</evidence>
<accession>A0A336MAD9</accession>
<dbReference type="EMBL" id="UFQT01000622">
    <property type="protein sequence ID" value="SSX25859.1"/>
    <property type="molecule type" value="Genomic_DNA"/>
</dbReference>
<gene>
    <name evidence="1" type="primary">CSON012814</name>
</gene>
<dbReference type="AlphaFoldDB" id="A0A336MAD9"/>
<protein>
    <submittedName>
        <fullName evidence="1">CSON012814 protein</fullName>
    </submittedName>
</protein>
<name>A0A336MAD9_CULSO</name>
<organism evidence="1">
    <name type="scientific">Culicoides sonorensis</name>
    <name type="common">Biting midge</name>
    <dbReference type="NCBI Taxonomy" id="179676"/>
    <lineage>
        <taxon>Eukaryota</taxon>
        <taxon>Metazoa</taxon>
        <taxon>Ecdysozoa</taxon>
        <taxon>Arthropoda</taxon>
        <taxon>Hexapoda</taxon>
        <taxon>Insecta</taxon>
        <taxon>Pterygota</taxon>
        <taxon>Neoptera</taxon>
        <taxon>Endopterygota</taxon>
        <taxon>Diptera</taxon>
        <taxon>Nematocera</taxon>
        <taxon>Chironomoidea</taxon>
        <taxon>Ceratopogonidae</taxon>
        <taxon>Ceratopogoninae</taxon>
        <taxon>Culicoides</taxon>
        <taxon>Monoculicoides</taxon>
    </lineage>
</organism>
<reference evidence="1" key="1">
    <citation type="submission" date="2018-07" db="EMBL/GenBank/DDBJ databases">
        <authorList>
            <person name="Quirk P.G."/>
            <person name="Krulwich T.A."/>
        </authorList>
    </citation>
    <scope>NUCLEOTIDE SEQUENCE</scope>
</reference>